<feature type="domain" description="DUF155" evidence="3">
    <location>
        <begin position="201"/>
        <end position="372"/>
    </location>
</feature>
<keyword evidence="2" id="KW-1133">Transmembrane helix</keyword>
<dbReference type="InterPro" id="IPR003734">
    <property type="entry name" value="DUF155"/>
</dbReference>
<name>A0AAW1QI86_9CHLO</name>
<feature type="transmembrane region" description="Helical" evidence="2">
    <location>
        <begin position="397"/>
        <end position="418"/>
    </location>
</feature>
<keyword evidence="2" id="KW-0472">Membrane</keyword>
<gene>
    <name evidence="4" type="ORF">WJX74_003961</name>
</gene>
<dbReference type="EMBL" id="JALJOS010000040">
    <property type="protein sequence ID" value="KAK9821170.1"/>
    <property type="molecule type" value="Genomic_DNA"/>
</dbReference>
<dbReference type="Proteomes" id="UP001438707">
    <property type="component" value="Unassembled WGS sequence"/>
</dbReference>
<protein>
    <recommendedName>
        <fullName evidence="3">DUF155 domain-containing protein</fullName>
    </recommendedName>
</protein>
<keyword evidence="5" id="KW-1185">Reference proteome</keyword>
<keyword evidence="2" id="KW-0812">Transmembrane</keyword>
<dbReference type="AlphaFoldDB" id="A0AAW1QI86"/>
<evidence type="ECO:0000256" key="2">
    <source>
        <dbReference type="SAM" id="Phobius"/>
    </source>
</evidence>
<dbReference type="GO" id="GO:0005739">
    <property type="term" value="C:mitochondrion"/>
    <property type="evidence" value="ECO:0007669"/>
    <property type="project" value="UniProtKB-ARBA"/>
</dbReference>
<evidence type="ECO:0000256" key="1">
    <source>
        <dbReference type="ARBA" id="ARBA00008306"/>
    </source>
</evidence>
<evidence type="ECO:0000259" key="3">
    <source>
        <dbReference type="Pfam" id="PF02582"/>
    </source>
</evidence>
<accession>A0AAW1QI86</accession>
<proteinExistence type="inferred from homology"/>
<reference evidence="4 5" key="1">
    <citation type="journal article" date="2024" name="Nat. Commun.">
        <title>Phylogenomics reveals the evolutionary origins of lichenization in chlorophyte algae.</title>
        <authorList>
            <person name="Puginier C."/>
            <person name="Libourel C."/>
            <person name="Otte J."/>
            <person name="Skaloud P."/>
            <person name="Haon M."/>
            <person name="Grisel S."/>
            <person name="Petersen M."/>
            <person name="Berrin J.G."/>
            <person name="Delaux P.M."/>
            <person name="Dal Grande F."/>
            <person name="Keller J."/>
        </authorList>
    </citation>
    <scope>NUCLEOTIDE SEQUENCE [LARGE SCALE GENOMIC DNA]</scope>
    <source>
        <strain evidence="4 5">SAG 2145</strain>
    </source>
</reference>
<comment type="caution">
    <text evidence="4">The sequence shown here is derived from an EMBL/GenBank/DDBJ whole genome shotgun (WGS) entry which is preliminary data.</text>
</comment>
<dbReference type="Pfam" id="PF02582">
    <property type="entry name" value="DUF155"/>
    <property type="match status" value="1"/>
</dbReference>
<evidence type="ECO:0000313" key="5">
    <source>
        <dbReference type="Proteomes" id="UP001438707"/>
    </source>
</evidence>
<organism evidence="4 5">
    <name type="scientific">Apatococcus lobatus</name>
    <dbReference type="NCBI Taxonomy" id="904363"/>
    <lineage>
        <taxon>Eukaryota</taxon>
        <taxon>Viridiplantae</taxon>
        <taxon>Chlorophyta</taxon>
        <taxon>core chlorophytes</taxon>
        <taxon>Trebouxiophyceae</taxon>
        <taxon>Chlorellales</taxon>
        <taxon>Chlorellaceae</taxon>
        <taxon>Apatococcus</taxon>
    </lineage>
</organism>
<dbReference type="PANTHER" id="PTHR16255">
    <property type="entry name" value="REQUIRED FOR MEIOTIC NUCLEAR DIVISION PROTEIN 1 HOMOLOG"/>
    <property type="match status" value="1"/>
</dbReference>
<dbReference type="PANTHER" id="PTHR16255:SF6">
    <property type="entry name" value="PROTEIN RETARDED ROOT GROWTH-LIKE"/>
    <property type="match status" value="1"/>
</dbReference>
<evidence type="ECO:0000313" key="4">
    <source>
        <dbReference type="EMBL" id="KAK9821170.1"/>
    </source>
</evidence>
<dbReference type="InterPro" id="IPR051624">
    <property type="entry name" value="RMD1/Sad1-interacting"/>
</dbReference>
<sequence length="420" mass="47115">MHSAASRCQRLLGEHLSRQAISYASAVGQDFVQASRLAASFEALTPLRASAFWSLSSSNPIATPAPDLDPGRLPDDSRPTLRCQRIGSSARSAANIHSSISTAQVAQPQLAHVDDEDVFPAEQPVRFSFHARAFFVANHIDLQHLRSAAEAHGWFCSSQHRTSALTIMLSDAPHQHQAPSADQSIRQVSLTNIQESDAVAIVYDYGSVIMFNTGRQALELLTMCQRCSEHRPLMEGPSIQEDCKILVDSHLSSNSRRIGDGIILKQMTVEVLKTVAHVLAQSVALDYHGKRADSVLRDFIKMNQGMLRSGKLLKDKEEMLRTVAECNLIMTDVLARVAVTDKFDIAWKDDHYGRIFDKLRDDYEIEERKEFLDDKLRFSQAELKYFLEIMQNKKSDFLEWTIIVLIAAEICVSVYDLIWG</sequence>
<comment type="similarity">
    <text evidence="1">Belongs to the RMD1/sif2 family.</text>
</comment>